<keyword evidence="1" id="KW-1133">Transmembrane helix</keyword>
<gene>
    <name evidence="2" type="ORF">GCM10023175_31940</name>
</gene>
<feature type="transmembrane region" description="Helical" evidence="1">
    <location>
        <begin position="202"/>
        <end position="219"/>
    </location>
</feature>
<feature type="transmembrane region" description="Helical" evidence="1">
    <location>
        <begin position="231"/>
        <end position="250"/>
    </location>
</feature>
<dbReference type="EMBL" id="BAABGT010000038">
    <property type="protein sequence ID" value="GAA4547522.1"/>
    <property type="molecule type" value="Genomic_DNA"/>
</dbReference>
<reference evidence="3" key="1">
    <citation type="journal article" date="2019" name="Int. J. Syst. Evol. Microbiol.">
        <title>The Global Catalogue of Microorganisms (GCM) 10K type strain sequencing project: providing services to taxonomists for standard genome sequencing and annotation.</title>
        <authorList>
            <consortium name="The Broad Institute Genomics Platform"/>
            <consortium name="The Broad Institute Genome Sequencing Center for Infectious Disease"/>
            <person name="Wu L."/>
            <person name="Ma J."/>
        </authorList>
    </citation>
    <scope>NUCLEOTIDE SEQUENCE [LARGE SCALE GENOMIC DNA]</scope>
    <source>
        <strain evidence="3">JCM 17906</strain>
    </source>
</reference>
<keyword evidence="3" id="KW-1185">Reference proteome</keyword>
<dbReference type="Proteomes" id="UP001501598">
    <property type="component" value="Unassembled WGS sequence"/>
</dbReference>
<name>A0ABP8RTC6_9PSEU</name>
<evidence type="ECO:0000256" key="1">
    <source>
        <dbReference type="SAM" id="Phobius"/>
    </source>
</evidence>
<keyword evidence="1" id="KW-0472">Membrane</keyword>
<sequence length="386" mass="40591">MLTFVLLGMLWKSPRLTAPPPRAPLPGWWVALLRGVTTAAALAVIVIGVVGPPETADNLAPWAFYVTFWVGLVPASLLLGPVWRVLNPLRAVHAGVAWALRVDPERGVRDLPVRVGLWPAAVALFAFGWLELAAPEPADPRLVAACLTGYAVVQVGAATVFGRDWFAHGDGFEVWSTLLGSLSPLPRRNPLAGLEAVRPQPGLAAVVLVLLGTTAFDGLSRSALWTTRSVLWATIGLVGVTAAVVALWLLGTWRADPVRGDERAPLPVAFAHTLVPIAAGYAVAHYFSLLVFDGQKVVALLSDPFGTGADLLGTADRAVDYTVVGVGAIAAVQLTAIVLGHVVAAVAAHERAVRLFPPRVALRIQYPVLASMVVLTCAAVALVLAP</sequence>
<feature type="transmembrane region" description="Helical" evidence="1">
    <location>
        <begin position="111"/>
        <end position="130"/>
    </location>
</feature>
<feature type="transmembrane region" description="Helical" evidence="1">
    <location>
        <begin position="142"/>
        <end position="162"/>
    </location>
</feature>
<evidence type="ECO:0008006" key="4">
    <source>
        <dbReference type="Google" id="ProtNLM"/>
    </source>
</evidence>
<feature type="transmembrane region" description="Helical" evidence="1">
    <location>
        <begin position="62"/>
        <end position="83"/>
    </location>
</feature>
<feature type="transmembrane region" description="Helical" evidence="1">
    <location>
        <begin position="27"/>
        <end position="50"/>
    </location>
</feature>
<organism evidence="2 3">
    <name type="scientific">Pseudonocardia xishanensis</name>
    <dbReference type="NCBI Taxonomy" id="630995"/>
    <lineage>
        <taxon>Bacteria</taxon>
        <taxon>Bacillati</taxon>
        <taxon>Actinomycetota</taxon>
        <taxon>Actinomycetes</taxon>
        <taxon>Pseudonocardiales</taxon>
        <taxon>Pseudonocardiaceae</taxon>
        <taxon>Pseudonocardia</taxon>
    </lineage>
</organism>
<feature type="transmembrane region" description="Helical" evidence="1">
    <location>
        <begin position="321"/>
        <end position="344"/>
    </location>
</feature>
<feature type="transmembrane region" description="Helical" evidence="1">
    <location>
        <begin position="364"/>
        <end position="385"/>
    </location>
</feature>
<accession>A0ABP8RTC6</accession>
<keyword evidence="1" id="KW-0812">Transmembrane</keyword>
<proteinExistence type="predicted"/>
<protein>
    <recommendedName>
        <fullName evidence="4">Fenitrothion hydrolase</fullName>
    </recommendedName>
</protein>
<evidence type="ECO:0000313" key="2">
    <source>
        <dbReference type="EMBL" id="GAA4547522.1"/>
    </source>
</evidence>
<evidence type="ECO:0000313" key="3">
    <source>
        <dbReference type="Proteomes" id="UP001501598"/>
    </source>
</evidence>
<comment type="caution">
    <text evidence="2">The sequence shown here is derived from an EMBL/GenBank/DDBJ whole genome shotgun (WGS) entry which is preliminary data.</text>
</comment>
<feature type="transmembrane region" description="Helical" evidence="1">
    <location>
        <begin position="270"/>
        <end position="292"/>
    </location>
</feature>